<dbReference type="Pfam" id="PF05299">
    <property type="entry name" value="Peptidase_M61"/>
    <property type="match status" value="1"/>
</dbReference>
<organism evidence="3 4">
    <name type="scientific">Sphingomonas kyungheensis</name>
    <dbReference type="NCBI Taxonomy" id="1069987"/>
    <lineage>
        <taxon>Bacteria</taxon>
        <taxon>Pseudomonadati</taxon>
        <taxon>Pseudomonadota</taxon>
        <taxon>Alphaproteobacteria</taxon>
        <taxon>Sphingomonadales</taxon>
        <taxon>Sphingomonadaceae</taxon>
        <taxon>Sphingomonas</taxon>
    </lineage>
</organism>
<dbReference type="Gene3D" id="1.10.390.10">
    <property type="entry name" value="Neutral Protease Domain 2"/>
    <property type="match status" value="1"/>
</dbReference>
<dbReference type="InterPro" id="IPR001478">
    <property type="entry name" value="PDZ"/>
</dbReference>
<dbReference type="Gene3D" id="2.30.42.10">
    <property type="match status" value="1"/>
</dbReference>
<dbReference type="SUPFAM" id="SSF50156">
    <property type="entry name" value="PDZ domain-like"/>
    <property type="match status" value="1"/>
</dbReference>
<reference evidence="3 4" key="1">
    <citation type="journal article" date="2013" name="Int. J. Syst. Evol. Microbiol.">
        <title>Sphingomonas kyungheensis sp. nov., a bacterium with ginsenoside-converting activity isolated from soil of a ginseng field.</title>
        <authorList>
            <person name="Son H.M."/>
            <person name="Yang J.E."/>
            <person name="Park Y."/>
            <person name="Han C.K."/>
            <person name="Kim S.G."/>
            <person name="Kook M."/>
            <person name="Yi T.H."/>
        </authorList>
    </citation>
    <scope>NUCLEOTIDE SEQUENCE [LARGE SCALE GENOMIC DNA]</scope>
    <source>
        <strain evidence="3 4">LMG 26582</strain>
    </source>
</reference>
<dbReference type="InterPro" id="IPR040756">
    <property type="entry name" value="Peptidase_M61_N"/>
</dbReference>
<dbReference type="EMBL" id="JBBBDM010000001">
    <property type="protein sequence ID" value="MEI5685643.1"/>
    <property type="molecule type" value="Genomic_DNA"/>
</dbReference>
<protein>
    <submittedName>
        <fullName evidence="3">PDZ domain-containing protein</fullName>
    </submittedName>
</protein>
<comment type="caution">
    <text evidence="3">The sequence shown here is derived from an EMBL/GenBank/DDBJ whole genome shotgun (WGS) entry which is preliminary data.</text>
</comment>
<dbReference type="SUPFAM" id="SSF55486">
    <property type="entry name" value="Metalloproteases ('zincins'), catalytic domain"/>
    <property type="match status" value="1"/>
</dbReference>
<dbReference type="Proteomes" id="UP001367771">
    <property type="component" value="Unassembled WGS sequence"/>
</dbReference>
<dbReference type="InterPro" id="IPR027268">
    <property type="entry name" value="Peptidase_M4/M1_CTD_sf"/>
</dbReference>
<evidence type="ECO:0000256" key="1">
    <source>
        <dbReference type="SAM" id="SignalP"/>
    </source>
</evidence>
<dbReference type="Gene3D" id="2.60.40.3650">
    <property type="match status" value="1"/>
</dbReference>
<name>A0ABU8GXN1_9SPHN</name>
<proteinExistence type="predicted"/>
<dbReference type="Pfam" id="PF13180">
    <property type="entry name" value="PDZ_2"/>
    <property type="match status" value="1"/>
</dbReference>
<sequence length="627" mass="68093">MTIKFGVMAAAVMAVTAVSQAPAQAQTGAQAEAAQRAQDPGARAGTSYDVSFANAAHHEAQITATYARVPAGPLRVQMARSSPGRYAIHESAKNVYAVSAKDGAGRPLTVIRSDPYGWTVAGHDGTVVVTYTLYGDWGDGTYAQIDTSHAHLNMPATFLWAQGYDDQPIRVRFHPFDPRWRIATQLPAGQGTNSFWAPDLQYFMDSPTEISAFSLREWPITDALGKRYVVRLAVHHAGSDADLDVYTAKVKRVIAQHYALFGQAPRYDYGTYTFIADYLPQITGDGMEHRNSTIITDKRGLAEAKFAQLNTLSHEFVHSWNVERLRPAELEPFDFTRANPTPSLWFAEGFTQYYGPLMIRRAGEMSVDDFLRTLGGTLSGVVTSPARRYGGPEEMSLRAPFVDAAKSIDPVNPNIFVSYYPYGAVIALALDLELRQRDPRLSLDAYMRHLWTTRGASERPYTPADLERGLAELTDAGFAKAFFDRSIHASALPDYAPLLRQAGLVMRPVDPAHGWSGLTLAAGEAGDVIVAAPPRPDAPAYAAGVERGDMVLALDGASVGDAASALAALATHRPGDRVAIRFRQRGVVRDAVMTLGTDPSFEVVRGETAGVAVSPAQMAFRAAWLGK</sequence>
<evidence type="ECO:0000313" key="4">
    <source>
        <dbReference type="Proteomes" id="UP001367771"/>
    </source>
</evidence>
<dbReference type="PIRSF" id="PIRSF016493">
    <property type="entry name" value="Glycyl_aminpptds"/>
    <property type="match status" value="1"/>
</dbReference>
<gene>
    <name evidence="3" type="ORF">V8201_00975</name>
</gene>
<keyword evidence="1" id="KW-0732">Signal</keyword>
<feature type="chain" id="PRO_5045569545" evidence="1">
    <location>
        <begin position="26"/>
        <end position="627"/>
    </location>
</feature>
<dbReference type="InterPro" id="IPR007963">
    <property type="entry name" value="Peptidase_M61_catalytic"/>
</dbReference>
<feature type="signal peptide" evidence="1">
    <location>
        <begin position="1"/>
        <end position="25"/>
    </location>
</feature>
<dbReference type="RefSeq" id="WP_336544256.1">
    <property type="nucleotide sequence ID" value="NZ_JBBBDM010000001.1"/>
</dbReference>
<feature type="domain" description="PDZ" evidence="2">
    <location>
        <begin position="514"/>
        <end position="586"/>
    </location>
</feature>
<evidence type="ECO:0000313" key="3">
    <source>
        <dbReference type="EMBL" id="MEI5685643.1"/>
    </source>
</evidence>
<dbReference type="SMART" id="SM00228">
    <property type="entry name" value="PDZ"/>
    <property type="match status" value="1"/>
</dbReference>
<dbReference type="InterPro" id="IPR024191">
    <property type="entry name" value="Peptidase_M61"/>
</dbReference>
<keyword evidence="4" id="KW-1185">Reference proteome</keyword>
<accession>A0ABU8GXN1</accession>
<evidence type="ECO:0000259" key="2">
    <source>
        <dbReference type="SMART" id="SM00228"/>
    </source>
</evidence>
<dbReference type="Pfam" id="PF17899">
    <property type="entry name" value="Peptidase_M61_N"/>
    <property type="match status" value="1"/>
</dbReference>
<dbReference type="InterPro" id="IPR036034">
    <property type="entry name" value="PDZ_sf"/>
</dbReference>